<evidence type="ECO:0000256" key="1">
    <source>
        <dbReference type="SAM" id="Coils"/>
    </source>
</evidence>
<evidence type="ECO:0000313" key="3">
    <source>
        <dbReference type="WBParaSite" id="scf7180000423783.g11610"/>
    </source>
</evidence>
<organism evidence="2 3">
    <name type="scientific">Meloidogyne floridensis</name>
    <dbReference type="NCBI Taxonomy" id="298350"/>
    <lineage>
        <taxon>Eukaryota</taxon>
        <taxon>Metazoa</taxon>
        <taxon>Ecdysozoa</taxon>
        <taxon>Nematoda</taxon>
        <taxon>Chromadorea</taxon>
        <taxon>Rhabditida</taxon>
        <taxon>Tylenchina</taxon>
        <taxon>Tylenchomorpha</taxon>
        <taxon>Tylenchoidea</taxon>
        <taxon>Meloidogynidae</taxon>
        <taxon>Meloidogyninae</taxon>
        <taxon>Meloidogyne</taxon>
    </lineage>
</organism>
<protein>
    <submittedName>
        <fullName evidence="3">Uncharacterized protein</fullName>
    </submittedName>
</protein>
<reference evidence="3" key="1">
    <citation type="submission" date="2022-11" db="UniProtKB">
        <authorList>
            <consortium name="WormBaseParasite"/>
        </authorList>
    </citation>
    <scope>IDENTIFICATION</scope>
</reference>
<proteinExistence type="predicted"/>
<accession>A0A915P408</accession>
<dbReference type="AlphaFoldDB" id="A0A915P408"/>
<dbReference type="WBParaSite" id="scf7180000423783.g11610">
    <property type="protein sequence ID" value="scf7180000423783.g11610"/>
    <property type="gene ID" value="scf7180000423783.g11610"/>
</dbReference>
<keyword evidence="1" id="KW-0175">Coiled coil</keyword>
<sequence>MPSKHKHKRLPNEMLVDIFKASERVILEEILSNFVRKNGPSMLEHKKFEKMWSNQVLVYLTSSSIISTFVGKEFQKRWLSILKEREKVQFYETFMEKAGLLETKLLQLRDEIDRRERLRILEAKIKLRRKAKFFQFCLNELLVDIFKSTEGAIMENLLLKFDEISSMSKQKEFEKVWINQVNPLLTSSSIVYIFVRKIFQKEWELIIELRKKIERIEFQDAKILELEAQLAKLHEENRRFEE</sequence>
<name>A0A915P408_9BILA</name>
<feature type="coiled-coil region" evidence="1">
    <location>
        <begin position="209"/>
        <end position="236"/>
    </location>
</feature>
<keyword evidence="2" id="KW-1185">Reference proteome</keyword>
<evidence type="ECO:0000313" key="2">
    <source>
        <dbReference type="Proteomes" id="UP000887560"/>
    </source>
</evidence>
<dbReference type="Proteomes" id="UP000887560">
    <property type="component" value="Unplaced"/>
</dbReference>